<dbReference type="Gene3D" id="3.40.1000.10">
    <property type="entry name" value="Mog1/PsbP, alpha/beta/alpha sandwich"/>
    <property type="match status" value="1"/>
</dbReference>
<sequence>MKTIVQIIGAFLLTALLCQATHAASVKNYRNHSLGFEVSYLDNWEQSQGPGNPAFFIKRKSVEEPGSISISVANFTGDKDSFMKEIKAHPEKFIEEYRQRFPGAKMLGSGDTAMGGVPGYFVVASYPLKNPNIVLDIVTWQTFCIKGKRIYLISFETPLLLFEKTFDEAQVVLDTFNFR</sequence>
<comment type="caution">
    <text evidence="2">The sequence shown here is derived from an EMBL/GenBank/DDBJ whole genome shotgun (WGS) entry which is preliminary data.</text>
</comment>
<evidence type="ECO:0000313" key="2">
    <source>
        <dbReference type="EMBL" id="TWI61098.1"/>
    </source>
</evidence>
<gene>
    <name evidence="2" type="ORF">LZ24_03465</name>
</gene>
<keyword evidence="1" id="KW-0732">Signal</keyword>
<proteinExistence type="predicted"/>
<dbReference type="Proteomes" id="UP000318307">
    <property type="component" value="Unassembled WGS sequence"/>
</dbReference>
<evidence type="ECO:0008006" key="4">
    <source>
        <dbReference type="Google" id="ProtNLM"/>
    </source>
</evidence>
<accession>A0A562QW84</accession>
<evidence type="ECO:0000313" key="3">
    <source>
        <dbReference type="Proteomes" id="UP000318307"/>
    </source>
</evidence>
<organism evidence="2 3">
    <name type="scientific">Desulfobotulus alkaliphilus</name>
    <dbReference type="NCBI Taxonomy" id="622671"/>
    <lineage>
        <taxon>Bacteria</taxon>
        <taxon>Pseudomonadati</taxon>
        <taxon>Thermodesulfobacteriota</taxon>
        <taxon>Desulfobacteria</taxon>
        <taxon>Desulfobacterales</taxon>
        <taxon>Desulfobacteraceae</taxon>
        <taxon>Desulfobotulus</taxon>
    </lineage>
</organism>
<name>A0A562QW84_9BACT</name>
<feature type="chain" id="PRO_5021709073" description="PsbP protein" evidence="1">
    <location>
        <begin position="24"/>
        <end position="179"/>
    </location>
</feature>
<dbReference type="AlphaFoldDB" id="A0A562QW84"/>
<evidence type="ECO:0000256" key="1">
    <source>
        <dbReference type="SAM" id="SignalP"/>
    </source>
</evidence>
<protein>
    <recommendedName>
        <fullName evidence="4">PsbP protein</fullName>
    </recommendedName>
</protein>
<dbReference type="EMBL" id="VLLC01000077">
    <property type="protein sequence ID" value="TWI61098.1"/>
    <property type="molecule type" value="Genomic_DNA"/>
</dbReference>
<feature type="signal peptide" evidence="1">
    <location>
        <begin position="1"/>
        <end position="23"/>
    </location>
</feature>
<dbReference type="RefSeq" id="WP_144686886.1">
    <property type="nucleotide sequence ID" value="NZ_VLLC01000077.1"/>
</dbReference>
<reference evidence="2 3" key="1">
    <citation type="submission" date="2019-07" db="EMBL/GenBank/DDBJ databases">
        <title>Genome sequencing of 100 strains of the haloalkaliphilic chemolithoautotrophic sulfur-oxidizing bacterium Thioalkalivibrio.</title>
        <authorList>
            <person name="Muyzer G."/>
        </authorList>
    </citation>
    <scope>NUCLEOTIDE SEQUENCE [LARGE SCALE GENOMIC DNA]</scope>
    <source>
        <strain evidence="2 3">ASO4-4</strain>
    </source>
</reference>
<keyword evidence="3" id="KW-1185">Reference proteome</keyword>